<proteinExistence type="predicted"/>
<organism evidence="2 3">
    <name type="scientific">Gymnopilus dilepis</name>
    <dbReference type="NCBI Taxonomy" id="231916"/>
    <lineage>
        <taxon>Eukaryota</taxon>
        <taxon>Fungi</taxon>
        <taxon>Dikarya</taxon>
        <taxon>Basidiomycota</taxon>
        <taxon>Agaricomycotina</taxon>
        <taxon>Agaricomycetes</taxon>
        <taxon>Agaricomycetidae</taxon>
        <taxon>Agaricales</taxon>
        <taxon>Agaricineae</taxon>
        <taxon>Hymenogastraceae</taxon>
        <taxon>Gymnopilus</taxon>
    </lineage>
</organism>
<feature type="compositionally biased region" description="Pro residues" evidence="1">
    <location>
        <begin position="268"/>
        <end position="278"/>
    </location>
</feature>
<feature type="non-terminal residue" evidence="2">
    <location>
        <position position="1"/>
    </location>
</feature>
<evidence type="ECO:0000256" key="1">
    <source>
        <dbReference type="SAM" id="MobiDB-lite"/>
    </source>
</evidence>
<feature type="region of interest" description="Disordered" evidence="1">
    <location>
        <begin position="252"/>
        <end position="278"/>
    </location>
</feature>
<evidence type="ECO:0000313" key="2">
    <source>
        <dbReference type="EMBL" id="PPQ85519.1"/>
    </source>
</evidence>
<dbReference type="InParanoid" id="A0A409X446"/>
<dbReference type="EMBL" id="NHYE01004286">
    <property type="protein sequence ID" value="PPQ85519.1"/>
    <property type="molecule type" value="Genomic_DNA"/>
</dbReference>
<reference evidence="2 3" key="1">
    <citation type="journal article" date="2018" name="Evol. Lett.">
        <title>Horizontal gene cluster transfer increased hallucinogenic mushroom diversity.</title>
        <authorList>
            <person name="Reynolds H.T."/>
            <person name="Vijayakumar V."/>
            <person name="Gluck-Thaler E."/>
            <person name="Korotkin H.B."/>
            <person name="Matheny P.B."/>
            <person name="Slot J.C."/>
        </authorList>
    </citation>
    <scope>NUCLEOTIDE SEQUENCE [LARGE SCALE GENOMIC DNA]</scope>
    <source>
        <strain evidence="2 3">SRW20</strain>
    </source>
</reference>
<dbReference type="AlphaFoldDB" id="A0A409X446"/>
<protein>
    <submittedName>
        <fullName evidence="2">Uncharacterized protein</fullName>
    </submittedName>
</protein>
<sequence>GRRVVGASSKLREAAGKGKGKGKGKGQGSVGKGREEADHEGDGELMFIPIIDAPPRRDSAWVEEMGPLALDHEGTFALASFFGGPPPAVKWFSRTFYLQHDYFLRMGYASAVSPSTSSTSSPSANTNAYANANTNAVFNSVLVSYPRRFITVWPRDPDAPVRLWGGGLLSSFLGSSLGVGLGAGGGGHLGACGSQGEGEVGEEGYVKWWLAGRAVRERWRAYWLGEGGGEGGGRLPVPGFGFLRILARSTTIRSDPPAPSGITLTDPGPDPDPDPPPSLQIQIQLQPSQEDSDRITQGTAFASAKHRPAHWHVKPAPNGDGLWCTPDFPSFVASGCFYQCLPTPSSAYPVGSFVAHPPIMCTPEARGCIS</sequence>
<gene>
    <name evidence="2" type="ORF">CVT26_012709</name>
</gene>
<accession>A0A409X446</accession>
<feature type="region of interest" description="Disordered" evidence="1">
    <location>
        <begin position="1"/>
        <end position="39"/>
    </location>
</feature>
<keyword evidence="3" id="KW-1185">Reference proteome</keyword>
<name>A0A409X446_9AGAR</name>
<evidence type="ECO:0000313" key="3">
    <source>
        <dbReference type="Proteomes" id="UP000284706"/>
    </source>
</evidence>
<comment type="caution">
    <text evidence="2">The sequence shown here is derived from an EMBL/GenBank/DDBJ whole genome shotgun (WGS) entry which is preliminary data.</text>
</comment>
<dbReference type="Proteomes" id="UP000284706">
    <property type="component" value="Unassembled WGS sequence"/>
</dbReference>